<dbReference type="AlphaFoldDB" id="A0A1G4EQG8"/>
<evidence type="ECO:0000256" key="11">
    <source>
        <dbReference type="ARBA" id="ARBA00022989"/>
    </source>
</evidence>
<organism evidence="17 18">
    <name type="scientific">Bacillus mycoides</name>
    <dbReference type="NCBI Taxonomy" id="1405"/>
    <lineage>
        <taxon>Bacteria</taxon>
        <taxon>Bacillati</taxon>
        <taxon>Bacillota</taxon>
        <taxon>Bacilli</taxon>
        <taxon>Bacillales</taxon>
        <taxon>Bacillaceae</taxon>
        <taxon>Bacillus</taxon>
        <taxon>Bacillus cereus group</taxon>
    </lineage>
</organism>
<dbReference type="PROSITE" id="PS50109">
    <property type="entry name" value="HIS_KIN"/>
    <property type="match status" value="1"/>
</dbReference>
<dbReference type="EMBL" id="FMAK01000061">
    <property type="protein sequence ID" value="SCB71220.1"/>
    <property type="molecule type" value="Genomic_DNA"/>
</dbReference>
<dbReference type="SMART" id="SM00387">
    <property type="entry name" value="HATPase_c"/>
    <property type="match status" value="1"/>
</dbReference>
<dbReference type="InterPro" id="IPR036097">
    <property type="entry name" value="HisK_dim/P_sf"/>
</dbReference>
<dbReference type="CDD" id="cd00082">
    <property type="entry name" value="HisKA"/>
    <property type="match status" value="1"/>
</dbReference>
<name>A0A1G4EQG8_BACMY</name>
<keyword evidence="8" id="KW-0547">Nucleotide-binding</keyword>
<dbReference type="GO" id="GO:0005524">
    <property type="term" value="F:ATP binding"/>
    <property type="evidence" value="ECO:0007669"/>
    <property type="project" value="UniProtKB-KW"/>
</dbReference>
<dbReference type="SUPFAM" id="SSF158472">
    <property type="entry name" value="HAMP domain-like"/>
    <property type="match status" value="1"/>
</dbReference>
<dbReference type="Gene3D" id="1.10.287.130">
    <property type="match status" value="1"/>
</dbReference>
<dbReference type="FunFam" id="1.10.287.130:FF:000001">
    <property type="entry name" value="Two-component sensor histidine kinase"/>
    <property type="match status" value="1"/>
</dbReference>
<dbReference type="PROSITE" id="PS50885">
    <property type="entry name" value="HAMP"/>
    <property type="match status" value="1"/>
</dbReference>
<sequence>MLKGDDMSLKRNMVFGIVGLLIPILVLLYAVVYIALEKNVYHNAADSLEKLSVEAQIYTMNYLEKEAEVETLGPNSLLIASYLAKRMDVRVQMIGKNGDVVADTQKGALLHRNIDIGSSLKGKKSYVFEEGDPAPILLFSSPVYYGNDVIGSIRFINELTDEKEVLTNVSWTFLMTSLCLVAAGIFFAIRLAKSLHKPIDQLRQMAHRLANGDYESKIELNEYVEIAQLSASFNAMADGIELHIKQLKEEKEKQKDFLDRITHELKTPLTAIIGYVDLIPKLQSKEDVQESLRYVAVESERLLSLVEELLKSSKYGKSTFEVSPTVVNIKELAEEAISIVKPRLQQFEIEVMNELTEVHVVADFDKTKQIFLNVLDNAIKYSDATQVRMNVIINEQEAKVFVHDDGIGMDEGVLAEWNESPEGKVLPSSYGNGYGLYICQEIMKKQGGSMRIESSEEMGTTICITFLLPRRMEDIKNLKAVK</sequence>
<evidence type="ECO:0000256" key="12">
    <source>
        <dbReference type="ARBA" id="ARBA00023012"/>
    </source>
</evidence>
<feature type="transmembrane region" description="Helical" evidence="14">
    <location>
        <begin position="12"/>
        <end position="36"/>
    </location>
</feature>
<proteinExistence type="predicted"/>
<keyword evidence="12" id="KW-0902">Two-component regulatory system</keyword>
<dbReference type="SMART" id="SM00388">
    <property type="entry name" value="HisKA"/>
    <property type="match status" value="1"/>
</dbReference>
<evidence type="ECO:0000256" key="13">
    <source>
        <dbReference type="ARBA" id="ARBA00023136"/>
    </source>
</evidence>
<dbReference type="InterPro" id="IPR036890">
    <property type="entry name" value="HATPase_C_sf"/>
</dbReference>
<dbReference type="CDD" id="cd06225">
    <property type="entry name" value="HAMP"/>
    <property type="match status" value="1"/>
</dbReference>
<dbReference type="EC" id="2.7.13.3" evidence="3"/>
<comment type="subcellular location">
    <subcellularLocation>
        <location evidence="2">Cell membrane</location>
        <topology evidence="2">Multi-pass membrane protein</topology>
    </subcellularLocation>
</comment>
<dbReference type="SMART" id="SM00304">
    <property type="entry name" value="HAMP"/>
    <property type="match status" value="1"/>
</dbReference>
<feature type="domain" description="Histidine kinase" evidence="15">
    <location>
        <begin position="260"/>
        <end position="470"/>
    </location>
</feature>
<dbReference type="Pfam" id="PF02518">
    <property type="entry name" value="HATPase_c"/>
    <property type="match status" value="1"/>
</dbReference>
<reference evidence="17 18" key="1">
    <citation type="submission" date="2016-08" db="EMBL/GenBank/DDBJ databases">
        <authorList>
            <person name="Seilhamer J.J."/>
        </authorList>
    </citation>
    <scope>NUCLEOTIDE SEQUENCE [LARGE SCALE GENOMIC DNA]</scope>
    <source>
        <strain evidence="17 18">SDA_GO95</strain>
    </source>
</reference>
<evidence type="ECO:0000256" key="2">
    <source>
        <dbReference type="ARBA" id="ARBA00004651"/>
    </source>
</evidence>
<evidence type="ECO:0000256" key="1">
    <source>
        <dbReference type="ARBA" id="ARBA00000085"/>
    </source>
</evidence>
<dbReference type="InterPro" id="IPR003594">
    <property type="entry name" value="HATPase_dom"/>
</dbReference>
<keyword evidence="5" id="KW-0597">Phosphoprotein</keyword>
<evidence type="ECO:0000256" key="9">
    <source>
        <dbReference type="ARBA" id="ARBA00022777"/>
    </source>
</evidence>
<dbReference type="SUPFAM" id="SSF47384">
    <property type="entry name" value="Homodimeric domain of signal transducing histidine kinase"/>
    <property type="match status" value="1"/>
</dbReference>
<keyword evidence="4" id="KW-1003">Cell membrane</keyword>
<evidence type="ECO:0000256" key="4">
    <source>
        <dbReference type="ARBA" id="ARBA00022475"/>
    </source>
</evidence>
<evidence type="ECO:0000256" key="10">
    <source>
        <dbReference type="ARBA" id="ARBA00022840"/>
    </source>
</evidence>
<dbReference type="Pfam" id="PF00512">
    <property type="entry name" value="HisKA"/>
    <property type="match status" value="1"/>
</dbReference>
<dbReference type="PANTHER" id="PTHR45528:SF10">
    <property type="entry name" value="METHYL-ACCEPTING CHEMOTAXIS PROTEIN"/>
    <property type="match status" value="1"/>
</dbReference>
<protein>
    <recommendedName>
        <fullName evidence="3">histidine kinase</fullName>
        <ecNumber evidence="3">2.7.13.3</ecNumber>
    </recommendedName>
</protein>
<dbReference type="Gene3D" id="6.10.340.10">
    <property type="match status" value="1"/>
</dbReference>
<keyword evidence="7 14" id="KW-0812">Transmembrane</keyword>
<feature type="transmembrane region" description="Helical" evidence="14">
    <location>
        <begin position="169"/>
        <end position="189"/>
    </location>
</feature>
<keyword evidence="10" id="KW-0067">ATP-binding</keyword>
<evidence type="ECO:0000256" key="8">
    <source>
        <dbReference type="ARBA" id="ARBA00022741"/>
    </source>
</evidence>
<gene>
    <name evidence="17" type="ORF">BWGO95_05447</name>
</gene>
<evidence type="ECO:0000313" key="18">
    <source>
        <dbReference type="Proteomes" id="UP000195696"/>
    </source>
</evidence>
<accession>A0A1G4EQG8</accession>
<feature type="domain" description="HAMP" evidence="16">
    <location>
        <begin position="193"/>
        <end position="245"/>
    </location>
</feature>
<keyword evidence="11 14" id="KW-1133">Transmembrane helix</keyword>
<keyword evidence="6" id="KW-0808">Transferase</keyword>
<evidence type="ECO:0000256" key="6">
    <source>
        <dbReference type="ARBA" id="ARBA00022679"/>
    </source>
</evidence>
<dbReference type="SUPFAM" id="SSF55874">
    <property type="entry name" value="ATPase domain of HSP90 chaperone/DNA topoisomerase II/histidine kinase"/>
    <property type="match status" value="1"/>
</dbReference>
<dbReference type="InterPro" id="IPR003661">
    <property type="entry name" value="HisK_dim/P_dom"/>
</dbReference>
<comment type="catalytic activity">
    <reaction evidence="1">
        <text>ATP + protein L-histidine = ADP + protein N-phospho-L-histidine.</text>
        <dbReference type="EC" id="2.7.13.3"/>
    </reaction>
</comment>
<evidence type="ECO:0000256" key="7">
    <source>
        <dbReference type="ARBA" id="ARBA00022692"/>
    </source>
</evidence>
<dbReference type="GO" id="GO:0005886">
    <property type="term" value="C:plasma membrane"/>
    <property type="evidence" value="ECO:0007669"/>
    <property type="project" value="UniProtKB-SubCell"/>
</dbReference>
<dbReference type="PANTHER" id="PTHR45528">
    <property type="entry name" value="SENSOR HISTIDINE KINASE CPXA"/>
    <property type="match status" value="1"/>
</dbReference>
<evidence type="ECO:0000259" key="16">
    <source>
        <dbReference type="PROSITE" id="PS50885"/>
    </source>
</evidence>
<dbReference type="InterPro" id="IPR003660">
    <property type="entry name" value="HAMP_dom"/>
</dbReference>
<evidence type="ECO:0000259" key="15">
    <source>
        <dbReference type="PROSITE" id="PS50109"/>
    </source>
</evidence>
<dbReference type="InterPro" id="IPR005467">
    <property type="entry name" value="His_kinase_dom"/>
</dbReference>
<dbReference type="InterPro" id="IPR050398">
    <property type="entry name" value="HssS/ArlS-like"/>
</dbReference>
<dbReference type="Gene3D" id="3.30.565.10">
    <property type="entry name" value="Histidine kinase-like ATPase, C-terminal domain"/>
    <property type="match status" value="1"/>
</dbReference>
<evidence type="ECO:0000256" key="14">
    <source>
        <dbReference type="SAM" id="Phobius"/>
    </source>
</evidence>
<dbReference type="Pfam" id="PF00672">
    <property type="entry name" value="HAMP"/>
    <property type="match status" value="1"/>
</dbReference>
<evidence type="ECO:0000313" key="17">
    <source>
        <dbReference type="EMBL" id="SCB71220.1"/>
    </source>
</evidence>
<dbReference type="Proteomes" id="UP000195696">
    <property type="component" value="Unassembled WGS sequence"/>
</dbReference>
<evidence type="ECO:0000256" key="5">
    <source>
        <dbReference type="ARBA" id="ARBA00022553"/>
    </source>
</evidence>
<keyword evidence="9" id="KW-0418">Kinase</keyword>
<dbReference type="GO" id="GO:0000155">
    <property type="term" value="F:phosphorelay sensor kinase activity"/>
    <property type="evidence" value="ECO:0007669"/>
    <property type="project" value="InterPro"/>
</dbReference>
<keyword evidence="13 14" id="KW-0472">Membrane</keyword>
<evidence type="ECO:0000256" key="3">
    <source>
        <dbReference type="ARBA" id="ARBA00012438"/>
    </source>
</evidence>